<organism evidence="2 3">
    <name type="scientific">Coprinopsis marcescibilis</name>
    <name type="common">Agaric fungus</name>
    <name type="synonym">Psathyrella marcescibilis</name>
    <dbReference type="NCBI Taxonomy" id="230819"/>
    <lineage>
        <taxon>Eukaryota</taxon>
        <taxon>Fungi</taxon>
        <taxon>Dikarya</taxon>
        <taxon>Basidiomycota</taxon>
        <taxon>Agaricomycotina</taxon>
        <taxon>Agaricomycetes</taxon>
        <taxon>Agaricomycetidae</taxon>
        <taxon>Agaricales</taxon>
        <taxon>Agaricineae</taxon>
        <taxon>Psathyrellaceae</taxon>
        <taxon>Coprinopsis</taxon>
    </lineage>
</organism>
<protein>
    <submittedName>
        <fullName evidence="2">Uncharacterized protein</fullName>
    </submittedName>
</protein>
<feature type="compositionally biased region" description="Low complexity" evidence="1">
    <location>
        <begin position="191"/>
        <end position="201"/>
    </location>
</feature>
<feature type="region of interest" description="Disordered" evidence="1">
    <location>
        <begin position="1"/>
        <end position="144"/>
    </location>
</feature>
<evidence type="ECO:0000313" key="3">
    <source>
        <dbReference type="Proteomes" id="UP000307440"/>
    </source>
</evidence>
<evidence type="ECO:0000313" key="2">
    <source>
        <dbReference type="EMBL" id="TFK21895.1"/>
    </source>
</evidence>
<reference evidence="2 3" key="1">
    <citation type="journal article" date="2019" name="Nat. Ecol. Evol.">
        <title>Megaphylogeny resolves global patterns of mushroom evolution.</title>
        <authorList>
            <person name="Varga T."/>
            <person name="Krizsan K."/>
            <person name="Foldi C."/>
            <person name="Dima B."/>
            <person name="Sanchez-Garcia M."/>
            <person name="Sanchez-Ramirez S."/>
            <person name="Szollosi G.J."/>
            <person name="Szarkandi J.G."/>
            <person name="Papp V."/>
            <person name="Albert L."/>
            <person name="Andreopoulos W."/>
            <person name="Angelini C."/>
            <person name="Antonin V."/>
            <person name="Barry K.W."/>
            <person name="Bougher N.L."/>
            <person name="Buchanan P."/>
            <person name="Buyck B."/>
            <person name="Bense V."/>
            <person name="Catcheside P."/>
            <person name="Chovatia M."/>
            <person name="Cooper J."/>
            <person name="Damon W."/>
            <person name="Desjardin D."/>
            <person name="Finy P."/>
            <person name="Geml J."/>
            <person name="Haridas S."/>
            <person name="Hughes K."/>
            <person name="Justo A."/>
            <person name="Karasinski D."/>
            <person name="Kautmanova I."/>
            <person name="Kiss B."/>
            <person name="Kocsube S."/>
            <person name="Kotiranta H."/>
            <person name="LaButti K.M."/>
            <person name="Lechner B.E."/>
            <person name="Liimatainen K."/>
            <person name="Lipzen A."/>
            <person name="Lukacs Z."/>
            <person name="Mihaltcheva S."/>
            <person name="Morgado L.N."/>
            <person name="Niskanen T."/>
            <person name="Noordeloos M.E."/>
            <person name="Ohm R.A."/>
            <person name="Ortiz-Santana B."/>
            <person name="Ovrebo C."/>
            <person name="Racz N."/>
            <person name="Riley R."/>
            <person name="Savchenko A."/>
            <person name="Shiryaev A."/>
            <person name="Soop K."/>
            <person name="Spirin V."/>
            <person name="Szebenyi C."/>
            <person name="Tomsovsky M."/>
            <person name="Tulloss R.E."/>
            <person name="Uehling J."/>
            <person name="Grigoriev I.V."/>
            <person name="Vagvolgyi C."/>
            <person name="Papp T."/>
            <person name="Martin F.M."/>
            <person name="Miettinen O."/>
            <person name="Hibbett D.S."/>
            <person name="Nagy L.G."/>
        </authorList>
    </citation>
    <scope>NUCLEOTIDE SEQUENCE [LARGE SCALE GENOMIC DNA]</scope>
    <source>
        <strain evidence="2 3">CBS 121175</strain>
    </source>
</reference>
<name>A0A5C3KP99_COPMA</name>
<evidence type="ECO:0000256" key="1">
    <source>
        <dbReference type="SAM" id="MobiDB-lite"/>
    </source>
</evidence>
<sequence>MPTSSTKQSSHSSPSHGKSKHSHHRSSSGSGTSSSPPKHKVIILLPPRMQPPVNVSPPSHRTAVPIAPALQSRSRSIPASNRSPKFASSSPPRTTHISQHPPSHGSPPRDHAYRQYPSGPSTGSSTLGYTITPMARSSSNHSYQGARATITPLSEDDYYDHPAVRAYEMQKAVEQAQWHRRMQQEREQKQRQAQAQMASASGTSSYYAHSYQPRW</sequence>
<dbReference type="OrthoDB" id="3067316at2759"/>
<feature type="region of interest" description="Disordered" evidence="1">
    <location>
        <begin position="180"/>
        <end position="215"/>
    </location>
</feature>
<feature type="compositionally biased region" description="Basic residues" evidence="1">
    <location>
        <begin position="17"/>
        <end position="26"/>
    </location>
</feature>
<proteinExistence type="predicted"/>
<feature type="compositionally biased region" description="Low complexity" evidence="1">
    <location>
        <begin position="1"/>
        <end position="16"/>
    </location>
</feature>
<dbReference type="AlphaFoldDB" id="A0A5C3KP99"/>
<feature type="compositionally biased region" description="Low complexity" evidence="1">
    <location>
        <begin position="27"/>
        <end position="36"/>
    </location>
</feature>
<keyword evidence="3" id="KW-1185">Reference proteome</keyword>
<gene>
    <name evidence="2" type="ORF">FA15DRAFT_758402</name>
</gene>
<feature type="compositionally biased region" description="Low complexity" evidence="1">
    <location>
        <begin position="117"/>
        <end position="126"/>
    </location>
</feature>
<feature type="compositionally biased region" description="Polar residues" evidence="1">
    <location>
        <begin position="71"/>
        <end position="101"/>
    </location>
</feature>
<dbReference type="EMBL" id="ML210255">
    <property type="protein sequence ID" value="TFK21895.1"/>
    <property type="molecule type" value="Genomic_DNA"/>
</dbReference>
<accession>A0A5C3KP99</accession>
<dbReference type="Proteomes" id="UP000307440">
    <property type="component" value="Unassembled WGS sequence"/>
</dbReference>